<evidence type="ECO:0000313" key="2">
    <source>
        <dbReference type="Proteomes" id="UP001362999"/>
    </source>
</evidence>
<evidence type="ECO:0000313" key="1">
    <source>
        <dbReference type="EMBL" id="KAK6992265.1"/>
    </source>
</evidence>
<sequence>MQATPTHLVNGHTATALQSSEIHSRISAHYARSLGLLVSSHVPSLFVSLSAMASVTGSNSPFFTHHPFAIRVAENLPADIMLASDWSTICRAAAWNGGVVFATGTYEAAFNLLPGMCLFHLFLPHPLLAAPYPSRSASLALRDHPVSFSCFLVTQANSRPSPTKHRRTHACCTWYNGYASSASRCPPHPASCIFCDAGPVTCITVRN</sequence>
<accession>A0AAV9ZTR6</accession>
<keyword evidence="2" id="KW-1185">Reference proteome</keyword>
<dbReference type="Proteomes" id="UP001362999">
    <property type="component" value="Unassembled WGS sequence"/>
</dbReference>
<comment type="caution">
    <text evidence="1">The sequence shown here is derived from an EMBL/GenBank/DDBJ whole genome shotgun (WGS) entry which is preliminary data.</text>
</comment>
<name>A0AAV9ZTR6_9AGAR</name>
<reference evidence="1 2" key="1">
    <citation type="journal article" date="2024" name="J Genomics">
        <title>Draft genome sequencing and assembly of Favolaschia claudopus CIRM-BRFM 2984 isolated from oak limbs.</title>
        <authorList>
            <person name="Navarro D."/>
            <person name="Drula E."/>
            <person name="Chaduli D."/>
            <person name="Cazenave R."/>
            <person name="Ahrendt S."/>
            <person name="Wang J."/>
            <person name="Lipzen A."/>
            <person name="Daum C."/>
            <person name="Barry K."/>
            <person name="Grigoriev I.V."/>
            <person name="Favel A."/>
            <person name="Rosso M.N."/>
            <person name="Martin F."/>
        </authorList>
    </citation>
    <scope>NUCLEOTIDE SEQUENCE [LARGE SCALE GENOMIC DNA]</scope>
    <source>
        <strain evidence="1 2">CIRM-BRFM 2984</strain>
    </source>
</reference>
<gene>
    <name evidence="1" type="ORF">R3P38DRAFT_3088762</name>
</gene>
<proteinExistence type="predicted"/>
<organism evidence="1 2">
    <name type="scientific">Favolaschia claudopus</name>
    <dbReference type="NCBI Taxonomy" id="2862362"/>
    <lineage>
        <taxon>Eukaryota</taxon>
        <taxon>Fungi</taxon>
        <taxon>Dikarya</taxon>
        <taxon>Basidiomycota</taxon>
        <taxon>Agaricomycotina</taxon>
        <taxon>Agaricomycetes</taxon>
        <taxon>Agaricomycetidae</taxon>
        <taxon>Agaricales</taxon>
        <taxon>Marasmiineae</taxon>
        <taxon>Mycenaceae</taxon>
        <taxon>Favolaschia</taxon>
    </lineage>
</organism>
<dbReference type="AlphaFoldDB" id="A0AAV9ZTR6"/>
<protein>
    <submittedName>
        <fullName evidence="1">Uncharacterized protein</fullName>
    </submittedName>
</protein>
<dbReference type="EMBL" id="JAWWNJ010000112">
    <property type="protein sequence ID" value="KAK6992265.1"/>
    <property type="molecule type" value="Genomic_DNA"/>
</dbReference>